<protein>
    <submittedName>
        <fullName evidence="2">Uncharacterized protein</fullName>
    </submittedName>
</protein>
<evidence type="ECO:0000256" key="1">
    <source>
        <dbReference type="SAM" id="Phobius"/>
    </source>
</evidence>
<dbReference type="AlphaFoldDB" id="A0A2U2JER1"/>
<dbReference type="RefSeq" id="WP_109403713.1">
    <property type="nucleotide sequence ID" value="NZ_QFFG01000001.1"/>
</dbReference>
<evidence type="ECO:0000313" key="2">
    <source>
        <dbReference type="EMBL" id="PWG06805.1"/>
    </source>
</evidence>
<keyword evidence="3" id="KW-1185">Reference proteome</keyword>
<dbReference type="EMBL" id="QFFG01000001">
    <property type="protein sequence ID" value="PWG06805.1"/>
    <property type="molecule type" value="Genomic_DNA"/>
</dbReference>
<keyword evidence="1" id="KW-1133">Transmembrane helix</keyword>
<feature type="transmembrane region" description="Helical" evidence="1">
    <location>
        <begin position="47"/>
        <end position="69"/>
    </location>
</feature>
<keyword evidence="1" id="KW-0472">Membrane</keyword>
<gene>
    <name evidence="2" type="ORF">DIS07_02915</name>
</gene>
<organism evidence="2 3">
    <name type="scientific">Polaribacter aquimarinus</name>
    <dbReference type="NCBI Taxonomy" id="2100726"/>
    <lineage>
        <taxon>Bacteria</taxon>
        <taxon>Pseudomonadati</taxon>
        <taxon>Bacteroidota</taxon>
        <taxon>Flavobacteriia</taxon>
        <taxon>Flavobacteriales</taxon>
        <taxon>Flavobacteriaceae</taxon>
    </lineage>
</organism>
<accession>A0A2U2JER1</accession>
<keyword evidence="1" id="KW-0812">Transmembrane</keyword>
<comment type="caution">
    <text evidence="2">The sequence shown here is derived from an EMBL/GenBank/DDBJ whole genome shotgun (WGS) entry which is preliminary data.</text>
</comment>
<reference evidence="2 3" key="1">
    <citation type="submission" date="2018-05" db="EMBL/GenBank/DDBJ databases">
        <title>Polaribacter aquimarinus sp. nov., isolated from sediment in a sediment of sea.</title>
        <authorList>
            <person name="Lu D."/>
        </authorList>
    </citation>
    <scope>NUCLEOTIDE SEQUENCE [LARGE SCALE GENOMIC DNA]</scope>
    <source>
        <strain evidence="2 3">ZY113</strain>
    </source>
</reference>
<evidence type="ECO:0000313" key="3">
    <source>
        <dbReference type="Proteomes" id="UP000245670"/>
    </source>
</evidence>
<sequence length="78" mass="9033">MSKYLKLITLSITSLLLYYLVMNSERINATLVMIQESQSSKGLGILILIYIGKWFLLLFGILGLLYFLFELLKQKKDL</sequence>
<name>A0A2U2JER1_9FLAO</name>
<proteinExistence type="predicted"/>
<dbReference type="Proteomes" id="UP000245670">
    <property type="component" value="Unassembled WGS sequence"/>
</dbReference>